<keyword evidence="2" id="KW-1185">Reference proteome</keyword>
<reference evidence="1" key="1">
    <citation type="submission" date="2020-05" db="UniProtKB">
        <authorList>
            <consortium name="EnsemblMetazoa"/>
        </authorList>
    </citation>
    <scope>IDENTIFICATION</scope>
    <source>
        <strain evidence="1">TTRI</strain>
    </source>
</reference>
<sequence length="158" mass="18314">MSLRVTENKIHFQILRIHFDLLIAFFAPQRGVHFENELFTEYLMKGKCFIKLNVNVPYQQYMSSLNYFPTNIFAAEMLQTRDTAEDISKPQIALDYTFLMKVKSQIKQSNEGKILYSTLHNIVKENYPVGSLRNRSRIQALVLARSLAFANGSEIENS</sequence>
<dbReference type="Proteomes" id="UP000078200">
    <property type="component" value="Unassembled WGS sequence"/>
</dbReference>
<organism evidence="1 2">
    <name type="scientific">Glossina austeni</name>
    <name type="common">Savannah tsetse fly</name>
    <dbReference type="NCBI Taxonomy" id="7395"/>
    <lineage>
        <taxon>Eukaryota</taxon>
        <taxon>Metazoa</taxon>
        <taxon>Ecdysozoa</taxon>
        <taxon>Arthropoda</taxon>
        <taxon>Hexapoda</taxon>
        <taxon>Insecta</taxon>
        <taxon>Pterygota</taxon>
        <taxon>Neoptera</taxon>
        <taxon>Endopterygota</taxon>
        <taxon>Diptera</taxon>
        <taxon>Brachycera</taxon>
        <taxon>Muscomorpha</taxon>
        <taxon>Hippoboscoidea</taxon>
        <taxon>Glossinidae</taxon>
        <taxon>Glossina</taxon>
    </lineage>
</organism>
<protein>
    <submittedName>
        <fullName evidence="1">Uncharacterized protein</fullName>
    </submittedName>
</protein>
<dbReference type="EnsemblMetazoa" id="GAUT022285-RA">
    <property type="protein sequence ID" value="GAUT022285-PA"/>
    <property type="gene ID" value="GAUT022285"/>
</dbReference>
<proteinExistence type="predicted"/>
<evidence type="ECO:0000313" key="1">
    <source>
        <dbReference type="EnsemblMetazoa" id="GAUT022285-PA"/>
    </source>
</evidence>
<evidence type="ECO:0000313" key="2">
    <source>
        <dbReference type="Proteomes" id="UP000078200"/>
    </source>
</evidence>
<name>A0A1A9V103_GLOAU</name>
<dbReference type="VEuPathDB" id="VectorBase:GAUT022285"/>
<dbReference type="AlphaFoldDB" id="A0A1A9V103"/>
<accession>A0A1A9V103</accession>